<sequence>MQNPLKKPIIFIPGLMGSMGNDIIDGTGDWSFGMARWVYEPLISQLEESGYRINEDLFICYYDWRQKNHYIVDTYLKPMLDRVKEKFPDNKVDFICHSMGGIVARTYIQGRNYQDDVDKLIMIATPNKGSVDAYYLWSTGRLKPKRGGNHFYNLIVRGYLWILLKLMDVSFGTEGLEEIQETFPSIGELIPSLDYGPILCYEDGNGSWRTVPLYYMRYKNYLLDHLNETLHLLPYKVNYTCCIIGHNFSTSEYIMIDKERLFNGYEEIILDVVETLEGDGTVTVKSGELEGFHDQYLEFNHRDIVKHAYSCIEEIYGLETKDKQQDEGGVEETTLHILLTGSANIVVIQEGQRIMELQNQQLTTLYPHLHEKYPNNHQWILLKDVPKGSYQMKLHNEEGKKIHMTVMAKDLKKLQEEMEIKAHQQNYTIKFEIT</sequence>
<dbReference type="PANTHER" id="PTHR37946">
    <property type="entry name" value="SLL1969 PROTEIN"/>
    <property type="match status" value="1"/>
</dbReference>
<proteinExistence type="predicted"/>
<dbReference type="Proteomes" id="UP000198718">
    <property type="component" value="Unassembled WGS sequence"/>
</dbReference>
<keyword evidence="2" id="KW-1185">Reference proteome</keyword>
<dbReference type="STRING" id="393762.SAMN05660472_01793"/>
<dbReference type="GO" id="GO:0006629">
    <property type="term" value="P:lipid metabolic process"/>
    <property type="evidence" value="ECO:0007669"/>
    <property type="project" value="InterPro"/>
</dbReference>
<dbReference type="InterPro" id="IPR029058">
    <property type="entry name" value="AB_hydrolase_fold"/>
</dbReference>
<dbReference type="Pfam" id="PF02450">
    <property type="entry name" value="LCAT"/>
    <property type="match status" value="1"/>
</dbReference>
<dbReference type="PANTHER" id="PTHR37946:SF1">
    <property type="entry name" value="SLL1969 PROTEIN"/>
    <property type="match status" value="1"/>
</dbReference>
<reference evidence="1 2" key="1">
    <citation type="submission" date="2016-10" db="EMBL/GenBank/DDBJ databases">
        <authorList>
            <person name="de Groot N.N."/>
        </authorList>
    </citation>
    <scope>NUCLEOTIDE SEQUENCE [LARGE SCALE GENOMIC DNA]</scope>
    <source>
        <strain evidence="1 2">DSM 18346</strain>
    </source>
</reference>
<keyword evidence="1" id="KW-0808">Transferase</keyword>
<accession>A0A1G9E0C6</accession>
<dbReference type="EMBL" id="FNFP01000003">
    <property type="protein sequence ID" value="SDK69548.1"/>
    <property type="molecule type" value="Genomic_DNA"/>
</dbReference>
<evidence type="ECO:0000313" key="2">
    <source>
        <dbReference type="Proteomes" id="UP000198718"/>
    </source>
</evidence>
<dbReference type="SUPFAM" id="SSF53474">
    <property type="entry name" value="alpha/beta-Hydrolases"/>
    <property type="match status" value="1"/>
</dbReference>
<dbReference type="Gene3D" id="3.40.50.1820">
    <property type="entry name" value="alpha/beta hydrolase"/>
    <property type="match status" value="1"/>
</dbReference>
<evidence type="ECO:0000313" key="1">
    <source>
        <dbReference type="EMBL" id="SDK69548.1"/>
    </source>
</evidence>
<gene>
    <name evidence="1" type="ORF">SAMN05660472_01793</name>
</gene>
<dbReference type="ESTHER" id="9clot-a0a1g9e0c6">
    <property type="family name" value="Bacterial_EstLip_FamXIV"/>
</dbReference>
<protein>
    <submittedName>
        <fullName evidence="1">Lecithin:cholesterol acyltransferase</fullName>
    </submittedName>
</protein>
<dbReference type="InterPro" id="IPR003386">
    <property type="entry name" value="LACT/PDAT_acylTrfase"/>
</dbReference>
<dbReference type="GO" id="GO:0008374">
    <property type="term" value="F:O-acyltransferase activity"/>
    <property type="evidence" value="ECO:0007669"/>
    <property type="project" value="InterPro"/>
</dbReference>
<dbReference type="OrthoDB" id="9765872at2"/>
<organism evidence="1 2">
    <name type="scientific">Natronincola ferrireducens</name>
    <dbReference type="NCBI Taxonomy" id="393762"/>
    <lineage>
        <taxon>Bacteria</taxon>
        <taxon>Bacillati</taxon>
        <taxon>Bacillota</taxon>
        <taxon>Clostridia</taxon>
        <taxon>Peptostreptococcales</taxon>
        <taxon>Natronincolaceae</taxon>
        <taxon>Natronincola</taxon>
    </lineage>
</organism>
<keyword evidence="1" id="KW-0012">Acyltransferase</keyword>
<dbReference type="AlphaFoldDB" id="A0A1G9E0C6"/>
<dbReference type="RefSeq" id="WP_090553368.1">
    <property type="nucleotide sequence ID" value="NZ_FNFP01000003.1"/>
</dbReference>
<name>A0A1G9E0C6_9FIRM</name>